<evidence type="ECO:0000313" key="2">
    <source>
        <dbReference type="Proteomes" id="UP000247515"/>
    </source>
</evidence>
<accession>A0ABX5MCE4</accession>
<keyword evidence="2" id="KW-1185">Reference proteome</keyword>
<sequence>MLGRLAVRSHAASRFARVASASAPNSIDDSTVTTCLPEQLHERIVRALALLAEQEMRVVRLERHGFDTTLAVDVCEALAGSVAALSRYQQEVTSRGARTPRTGVAE</sequence>
<gene>
    <name evidence="1" type="ORF">C7400_13930</name>
</gene>
<protein>
    <submittedName>
        <fullName evidence="1">Uncharacterized protein</fullName>
    </submittedName>
</protein>
<name>A0ABX5MCE4_9BURK</name>
<proteinExistence type="predicted"/>
<comment type="caution">
    <text evidence="1">The sequence shown here is derived from an EMBL/GenBank/DDBJ whole genome shotgun (WGS) entry which is preliminary data.</text>
</comment>
<dbReference type="Proteomes" id="UP000247515">
    <property type="component" value="Unassembled WGS sequence"/>
</dbReference>
<reference evidence="1 2" key="1">
    <citation type="submission" date="2018-05" db="EMBL/GenBank/DDBJ databases">
        <title>Genomic Encyclopedia of Type Strains, Phase IV (KMG-V): Genome sequencing to study the core and pangenomes of soil and plant-associated prokaryotes.</title>
        <authorList>
            <person name="Whitman W."/>
        </authorList>
    </citation>
    <scope>NUCLEOTIDE SEQUENCE [LARGE SCALE GENOMIC DNA]</scope>
    <source>
        <strain evidence="1 2">SIr-6563</strain>
    </source>
</reference>
<organism evidence="1 2">
    <name type="scientific">Paraburkholderia tropica</name>
    <dbReference type="NCBI Taxonomy" id="92647"/>
    <lineage>
        <taxon>Bacteria</taxon>
        <taxon>Pseudomonadati</taxon>
        <taxon>Pseudomonadota</taxon>
        <taxon>Betaproteobacteria</taxon>
        <taxon>Burkholderiales</taxon>
        <taxon>Burkholderiaceae</taxon>
        <taxon>Paraburkholderia</taxon>
    </lineage>
</organism>
<dbReference type="EMBL" id="QJJV01000039">
    <property type="protein sequence ID" value="PXX05867.1"/>
    <property type="molecule type" value="Genomic_DNA"/>
</dbReference>
<evidence type="ECO:0000313" key="1">
    <source>
        <dbReference type="EMBL" id="PXX05867.1"/>
    </source>
</evidence>